<comment type="caution">
    <text evidence="2">The sequence shown here is derived from an EMBL/GenBank/DDBJ whole genome shotgun (WGS) entry which is preliminary data.</text>
</comment>
<protein>
    <recommendedName>
        <fullName evidence="4">F-box domain-containing protein</fullName>
    </recommendedName>
</protein>
<evidence type="ECO:0008006" key="4">
    <source>
        <dbReference type="Google" id="ProtNLM"/>
    </source>
</evidence>
<keyword evidence="1" id="KW-0175">Coiled coil</keyword>
<reference evidence="2" key="1">
    <citation type="submission" date="2023-03" db="EMBL/GenBank/DDBJ databases">
        <title>Massive genome expansion in bonnet fungi (Mycena s.s.) driven by repeated elements and novel gene families across ecological guilds.</title>
        <authorList>
            <consortium name="Lawrence Berkeley National Laboratory"/>
            <person name="Harder C.B."/>
            <person name="Miyauchi S."/>
            <person name="Viragh M."/>
            <person name="Kuo A."/>
            <person name="Thoen E."/>
            <person name="Andreopoulos B."/>
            <person name="Lu D."/>
            <person name="Skrede I."/>
            <person name="Drula E."/>
            <person name="Henrissat B."/>
            <person name="Morin E."/>
            <person name="Kohler A."/>
            <person name="Barry K."/>
            <person name="LaButti K."/>
            <person name="Morin E."/>
            <person name="Salamov A."/>
            <person name="Lipzen A."/>
            <person name="Mereny Z."/>
            <person name="Hegedus B."/>
            <person name="Baldrian P."/>
            <person name="Stursova M."/>
            <person name="Weitz H."/>
            <person name="Taylor A."/>
            <person name="Grigoriev I.V."/>
            <person name="Nagy L.G."/>
            <person name="Martin F."/>
            <person name="Kauserud H."/>
        </authorList>
    </citation>
    <scope>NUCLEOTIDE SEQUENCE</scope>
    <source>
        <strain evidence="2">9284</strain>
    </source>
</reference>
<gene>
    <name evidence="2" type="ORF">FB45DRAFT_1130493</name>
</gene>
<evidence type="ECO:0000256" key="1">
    <source>
        <dbReference type="SAM" id="Coils"/>
    </source>
</evidence>
<sequence length="161" mass="17970">MDASICSKCGTPPLTSAINATIQSLTHAAAPGTRLHTLIRSNEPPEPLEVPFIQSSTREIDASLASLDAEISRLQERLRCLQQDRSELVDHQRTHRSIISPLRRMPAGILAEIFMSSLPTVAEFFGRKSFQTKASPWLWTHICSHWRKVAISTPAMWSLIV</sequence>
<proteinExistence type="predicted"/>
<evidence type="ECO:0000313" key="2">
    <source>
        <dbReference type="EMBL" id="KAJ7607856.1"/>
    </source>
</evidence>
<feature type="non-terminal residue" evidence="2">
    <location>
        <position position="161"/>
    </location>
</feature>
<feature type="coiled-coil region" evidence="1">
    <location>
        <begin position="64"/>
        <end position="91"/>
    </location>
</feature>
<evidence type="ECO:0000313" key="3">
    <source>
        <dbReference type="Proteomes" id="UP001221142"/>
    </source>
</evidence>
<keyword evidence="3" id="KW-1185">Reference proteome</keyword>
<organism evidence="2 3">
    <name type="scientific">Roridomyces roridus</name>
    <dbReference type="NCBI Taxonomy" id="1738132"/>
    <lineage>
        <taxon>Eukaryota</taxon>
        <taxon>Fungi</taxon>
        <taxon>Dikarya</taxon>
        <taxon>Basidiomycota</taxon>
        <taxon>Agaricomycotina</taxon>
        <taxon>Agaricomycetes</taxon>
        <taxon>Agaricomycetidae</taxon>
        <taxon>Agaricales</taxon>
        <taxon>Marasmiineae</taxon>
        <taxon>Mycenaceae</taxon>
        <taxon>Roridomyces</taxon>
    </lineage>
</organism>
<dbReference type="EMBL" id="JARKIF010000047">
    <property type="protein sequence ID" value="KAJ7607856.1"/>
    <property type="molecule type" value="Genomic_DNA"/>
</dbReference>
<name>A0AAD7B276_9AGAR</name>
<feature type="non-terminal residue" evidence="2">
    <location>
        <position position="1"/>
    </location>
</feature>
<dbReference type="Proteomes" id="UP001221142">
    <property type="component" value="Unassembled WGS sequence"/>
</dbReference>
<accession>A0AAD7B276</accession>
<dbReference type="AlphaFoldDB" id="A0AAD7B276"/>